<feature type="transmembrane region" description="Helical" evidence="7">
    <location>
        <begin position="487"/>
        <end position="508"/>
    </location>
</feature>
<reference evidence="9" key="1">
    <citation type="submission" date="2021-02" db="EMBL/GenBank/DDBJ databases">
        <title>First Annotated Genome of the Yellow-green Alga Tribonema minus.</title>
        <authorList>
            <person name="Mahan K.M."/>
        </authorList>
    </citation>
    <scope>NUCLEOTIDE SEQUENCE</scope>
    <source>
        <strain evidence="9">UTEX B ZZ1240</strain>
    </source>
</reference>
<evidence type="ECO:0000313" key="10">
    <source>
        <dbReference type="Proteomes" id="UP000664859"/>
    </source>
</evidence>
<feature type="transmembrane region" description="Helical" evidence="7">
    <location>
        <begin position="412"/>
        <end position="429"/>
    </location>
</feature>
<protein>
    <submittedName>
        <fullName evidence="9">Nucleotide-diphospho-sugar transferase</fullName>
    </submittedName>
</protein>
<evidence type="ECO:0000256" key="3">
    <source>
        <dbReference type="ARBA" id="ARBA00022679"/>
    </source>
</evidence>
<dbReference type="PANTHER" id="PTHR43867:SF2">
    <property type="entry name" value="CELLULOSE SYNTHASE CATALYTIC SUBUNIT A [UDP-FORMING]"/>
    <property type="match status" value="1"/>
</dbReference>
<dbReference type="PANTHER" id="PTHR43867">
    <property type="entry name" value="CELLULOSE SYNTHASE CATALYTIC SUBUNIT A [UDP-FORMING]"/>
    <property type="match status" value="1"/>
</dbReference>
<dbReference type="SUPFAM" id="SSF53448">
    <property type="entry name" value="Nucleotide-diphospho-sugar transferases"/>
    <property type="match status" value="1"/>
</dbReference>
<proteinExistence type="predicted"/>
<dbReference type="Gene3D" id="3.90.550.10">
    <property type="entry name" value="Spore Coat Polysaccharide Biosynthesis Protein SpsA, Chain A"/>
    <property type="match status" value="1"/>
</dbReference>
<evidence type="ECO:0000313" key="9">
    <source>
        <dbReference type="EMBL" id="KAG5181059.1"/>
    </source>
</evidence>
<gene>
    <name evidence="9" type="ORF">JKP88DRAFT_279217</name>
</gene>
<evidence type="ECO:0000256" key="7">
    <source>
        <dbReference type="SAM" id="Phobius"/>
    </source>
</evidence>
<dbReference type="InterPro" id="IPR001173">
    <property type="entry name" value="Glyco_trans_2-like"/>
</dbReference>
<dbReference type="EMBL" id="JAFCMP010000346">
    <property type="protein sequence ID" value="KAG5181059.1"/>
    <property type="molecule type" value="Genomic_DNA"/>
</dbReference>
<dbReference type="GO" id="GO:0016757">
    <property type="term" value="F:glycosyltransferase activity"/>
    <property type="evidence" value="ECO:0007669"/>
    <property type="project" value="UniProtKB-KW"/>
</dbReference>
<evidence type="ECO:0000256" key="4">
    <source>
        <dbReference type="ARBA" id="ARBA00022692"/>
    </source>
</evidence>
<dbReference type="Proteomes" id="UP000664859">
    <property type="component" value="Unassembled WGS sequence"/>
</dbReference>
<keyword evidence="2" id="KW-0328">Glycosyltransferase</keyword>
<name>A0A836CCW4_9STRA</name>
<evidence type="ECO:0000256" key="2">
    <source>
        <dbReference type="ARBA" id="ARBA00022676"/>
    </source>
</evidence>
<feature type="transmembrane region" description="Helical" evidence="7">
    <location>
        <begin position="53"/>
        <end position="73"/>
    </location>
</feature>
<dbReference type="OrthoDB" id="72851at2759"/>
<keyword evidence="3 9" id="KW-0808">Transferase</keyword>
<keyword evidence="10" id="KW-1185">Reference proteome</keyword>
<feature type="transmembrane region" description="Helical" evidence="7">
    <location>
        <begin position="79"/>
        <end position="101"/>
    </location>
</feature>
<accession>A0A836CCW4</accession>
<evidence type="ECO:0000256" key="5">
    <source>
        <dbReference type="ARBA" id="ARBA00022989"/>
    </source>
</evidence>
<evidence type="ECO:0000259" key="8">
    <source>
        <dbReference type="Pfam" id="PF00535"/>
    </source>
</evidence>
<keyword evidence="6 7" id="KW-0472">Membrane</keyword>
<dbReference type="InterPro" id="IPR029044">
    <property type="entry name" value="Nucleotide-diphossugar_trans"/>
</dbReference>
<evidence type="ECO:0000256" key="6">
    <source>
        <dbReference type="ARBA" id="ARBA00023136"/>
    </source>
</evidence>
<keyword evidence="5 7" id="KW-1133">Transmembrane helix</keyword>
<feature type="transmembrane region" description="Helical" evidence="7">
    <location>
        <begin position="380"/>
        <end position="400"/>
    </location>
</feature>
<evidence type="ECO:0000256" key="1">
    <source>
        <dbReference type="ARBA" id="ARBA00004141"/>
    </source>
</evidence>
<dbReference type="Pfam" id="PF00535">
    <property type="entry name" value="Glycos_transf_2"/>
    <property type="match status" value="1"/>
</dbReference>
<dbReference type="InterPro" id="IPR050321">
    <property type="entry name" value="Glycosyltr_2/OpgH_subfam"/>
</dbReference>
<comment type="caution">
    <text evidence="9">The sequence shown here is derived from an EMBL/GenBank/DDBJ whole genome shotgun (WGS) entry which is preliminary data.</text>
</comment>
<dbReference type="CDD" id="cd06421">
    <property type="entry name" value="CESA_CelA_like"/>
    <property type="match status" value="1"/>
</dbReference>
<comment type="subcellular location">
    <subcellularLocation>
        <location evidence="1">Membrane</location>
        <topology evidence="1">Multi-pass membrane protein</topology>
    </subcellularLocation>
</comment>
<keyword evidence="4 7" id="KW-0812">Transmembrane</keyword>
<sequence>MRDLARQLYLASGTAEEGLALLADELTKGPGAAVLPVPPDDEEMLSYLDAGRALVVSAGVAAVLPLSVGLWLYTAVEVWFAPVALLTTGYLLVSYFGVGLWGRRFDAHAHAEALARASEAPSGPPSVDVFLPCCGEPADVLANAYEHVAALRWGGPLAVHVLDDGARASAAVEAMARRHGFRYVRRGDPGRMKKAGNLRSAFARTHGEFIAILDADFCPRPDFLQQTVPLMVDDAGIAIVQSPQWFRVSPSMNWVERAAGSVQELFHRLVQQNRDRFDAAICVGSCGVYRRAALAPMGGTAEKGASEDVWTGVLTTCDGWRVRYLPLILATGLCPDSRRAYFKQNYRWCLGSIALTTSREFWTSPLTATQKMCYLTGAGYYASTALSLVANAAPAISLVLLRPDMVRYYNSLWAVPSVLFPWVIMRIWARHPYGVECLRIRYLQYSAHLFAIWDHCFGTATAWVPTGAAGAGTQGRRDSQFRRAMSFLLLTTVAQLLALYAGCAYRIAEGYAWYDFAPSVAIETLSAFLCAQSFFA</sequence>
<feature type="domain" description="Glycosyltransferase 2-like" evidence="8">
    <location>
        <begin position="129"/>
        <end position="294"/>
    </location>
</feature>
<dbReference type="AlphaFoldDB" id="A0A836CCW4"/>
<organism evidence="9 10">
    <name type="scientific">Tribonema minus</name>
    <dbReference type="NCBI Taxonomy" id="303371"/>
    <lineage>
        <taxon>Eukaryota</taxon>
        <taxon>Sar</taxon>
        <taxon>Stramenopiles</taxon>
        <taxon>Ochrophyta</taxon>
        <taxon>PX clade</taxon>
        <taxon>Xanthophyceae</taxon>
        <taxon>Tribonematales</taxon>
        <taxon>Tribonemataceae</taxon>
        <taxon>Tribonema</taxon>
    </lineage>
</organism>
<dbReference type="GO" id="GO:0016020">
    <property type="term" value="C:membrane"/>
    <property type="evidence" value="ECO:0007669"/>
    <property type="project" value="UniProtKB-SubCell"/>
</dbReference>